<comment type="subcellular location">
    <subcellularLocation>
        <location evidence="1">Cytoplasm</location>
    </subcellularLocation>
</comment>
<dbReference type="PANTHER" id="PTHR47892">
    <property type="entry name" value="UNIVERSAL STRESS PROTEIN E"/>
    <property type="match status" value="1"/>
</dbReference>
<dbReference type="PANTHER" id="PTHR47892:SF1">
    <property type="entry name" value="UNIVERSAL STRESS PROTEIN E"/>
    <property type="match status" value="1"/>
</dbReference>
<evidence type="ECO:0000313" key="6">
    <source>
        <dbReference type="EMBL" id="PSW04477.1"/>
    </source>
</evidence>
<evidence type="ECO:0000256" key="3">
    <source>
        <dbReference type="ARBA" id="ARBA00022490"/>
    </source>
</evidence>
<proteinExistence type="inferred from homology"/>
<keyword evidence="7" id="KW-1185">Reference proteome</keyword>
<dbReference type="Proteomes" id="UP000240904">
    <property type="component" value="Unassembled WGS sequence"/>
</dbReference>
<dbReference type="Pfam" id="PF00582">
    <property type="entry name" value="Usp"/>
    <property type="match status" value="2"/>
</dbReference>
<dbReference type="EMBL" id="PYMC01000009">
    <property type="protein sequence ID" value="PSW04477.1"/>
    <property type="molecule type" value="Genomic_DNA"/>
</dbReference>
<dbReference type="SUPFAM" id="SSF52402">
    <property type="entry name" value="Adenine nucleotide alpha hydrolases-like"/>
    <property type="match status" value="2"/>
</dbReference>
<evidence type="ECO:0000259" key="5">
    <source>
        <dbReference type="Pfam" id="PF00582"/>
    </source>
</evidence>
<comment type="function">
    <text evidence="4">Required for resistance to DNA-damaging agents.</text>
</comment>
<feature type="domain" description="UspA" evidence="5">
    <location>
        <begin position="4"/>
        <end position="143"/>
    </location>
</feature>
<feature type="domain" description="UspA" evidence="5">
    <location>
        <begin position="179"/>
        <end position="316"/>
    </location>
</feature>
<protein>
    <submittedName>
        <fullName evidence="6">Universal stress protein, UspA</fullName>
    </submittedName>
</protein>
<keyword evidence="3" id="KW-0963">Cytoplasm</keyword>
<evidence type="ECO:0000256" key="2">
    <source>
        <dbReference type="ARBA" id="ARBA00008791"/>
    </source>
</evidence>
<comment type="similarity">
    <text evidence="2">Belongs to the universal stress protein A family.</text>
</comment>
<gene>
    <name evidence="6" type="ORF">C9I89_14080</name>
</gene>
<sequence length="328" mass="36416">MERFKNIIVVATAESANEAALERAADLANNNQACLTVVEVIDKIPINLKLFHNDLSPEILQANIVAEHEKRLEELIAPWSKNLDIQIKVLIGTPFLEIIREVLRNGRDLVVKAAESDGLRAQVFGSDDMHLLRKCPCPVWLVHSKSPKAYHRILVAAAVDIYSPFLPQESETKHQLDLQILDLAGSLALSEFAELHIAHVWEAIGESSLRGGFMHKTEDEVVAYVEKVKQQHQQNLNELVAEFTNHLGSNASAYLKPQIHLLKGSPRKEIPLFAEKIEADLVVMGTVVRTGIPGFLMGNTAETILNRIDCSILAVKPQGFVTPVTLEE</sequence>
<dbReference type="AlphaFoldDB" id="A0A2T3MXA6"/>
<dbReference type="Gene3D" id="3.40.50.12370">
    <property type="match status" value="1"/>
</dbReference>
<evidence type="ECO:0000256" key="4">
    <source>
        <dbReference type="ARBA" id="ARBA00037131"/>
    </source>
</evidence>
<comment type="caution">
    <text evidence="6">The sequence shown here is derived from an EMBL/GenBank/DDBJ whole genome shotgun (WGS) entry which is preliminary data.</text>
</comment>
<organism evidence="6 7">
    <name type="scientific">Photobacterium lipolyticum</name>
    <dbReference type="NCBI Taxonomy" id="266810"/>
    <lineage>
        <taxon>Bacteria</taxon>
        <taxon>Pseudomonadati</taxon>
        <taxon>Pseudomonadota</taxon>
        <taxon>Gammaproteobacteria</taxon>
        <taxon>Vibrionales</taxon>
        <taxon>Vibrionaceae</taxon>
        <taxon>Photobacterium</taxon>
    </lineage>
</organism>
<name>A0A2T3MXA6_9GAMM</name>
<evidence type="ECO:0000313" key="7">
    <source>
        <dbReference type="Proteomes" id="UP000240904"/>
    </source>
</evidence>
<dbReference type="InterPro" id="IPR006016">
    <property type="entry name" value="UspA"/>
</dbReference>
<reference evidence="6 7" key="1">
    <citation type="submission" date="2018-03" db="EMBL/GenBank/DDBJ databases">
        <title>Whole genome sequencing of Histamine producing bacteria.</title>
        <authorList>
            <person name="Butler K."/>
        </authorList>
    </citation>
    <scope>NUCLEOTIDE SEQUENCE [LARGE SCALE GENOMIC DNA]</scope>
    <source>
        <strain evidence="6 7">DSM 16190</strain>
    </source>
</reference>
<evidence type="ECO:0000256" key="1">
    <source>
        <dbReference type="ARBA" id="ARBA00004496"/>
    </source>
</evidence>
<dbReference type="OrthoDB" id="239260at2"/>
<dbReference type="CDD" id="cd00293">
    <property type="entry name" value="USP-like"/>
    <property type="match status" value="1"/>
</dbReference>
<dbReference type="GO" id="GO:0005737">
    <property type="term" value="C:cytoplasm"/>
    <property type="evidence" value="ECO:0007669"/>
    <property type="project" value="UniProtKB-SubCell"/>
</dbReference>
<accession>A0A2T3MXA6</accession>